<dbReference type="Pfam" id="PF08021">
    <property type="entry name" value="FAD_binding_9"/>
    <property type="match status" value="1"/>
</dbReference>
<dbReference type="CDD" id="cd06193">
    <property type="entry name" value="siderophore_interacting"/>
    <property type="match status" value="1"/>
</dbReference>
<dbReference type="InterPro" id="IPR039374">
    <property type="entry name" value="SIP_fam"/>
</dbReference>
<reference evidence="2 3" key="1">
    <citation type="submission" date="2020-03" db="EMBL/GenBank/DDBJ databases">
        <authorList>
            <person name="Lai Q."/>
        </authorList>
    </citation>
    <scope>NUCLEOTIDE SEQUENCE [LARGE SCALE GENOMIC DNA]</scope>
    <source>
        <strain evidence="2 3">CCUG 25036</strain>
    </source>
</reference>
<feature type="domain" description="FAD-binding FR-type" evidence="1">
    <location>
        <begin position="1"/>
        <end position="100"/>
    </location>
</feature>
<comment type="caution">
    <text evidence="2">The sequence shown here is derived from an EMBL/GenBank/DDBJ whole genome shotgun (WGS) entry which is preliminary data.</text>
</comment>
<dbReference type="Gene3D" id="3.40.50.80">
    <property type="entry name" value="Nucleotide-binding domain of ferredoxin-NADP reductase (FNR) module"/>
    <property type="match status" value="1"/>
</dbReference>
<evidence type="ECO:0000313" key="2">
    <source>
        <dbReference type="EMBL" id="NII07443.1"/>
    </source>
</evidence>
<dbReference type="Proteomes" id="UP000490980">
    <property type="component" value="Unassembled WGS sequence"/>
</dbReference>
<dbReference type="InterPro" id="IPR017927">
    <property type="entry name" value="FAD-bd_FR_type"/>
</dbReference>
<dbReference type="GO" id="GO:0016491">
    <property type="term" value="F:oxidoreductase activity"/>
    <property type="evidence" value="ECO:0007669"/>
    <property type="project" value="InterPro"/>
</dbReference>
<dbReference type="EMBL" id="JAARLZ010000007">
    <property type="protein sequence ID" value="NII07443.1"/>
    <property type="molecule type" value="Genomic_DNA"/>
</dbReference>
<dbReference type="Gene3D" id="2.40.30.10">
    <property type="entry name" value="Translation factors"/>
    <property type="match status" value="1"/>
</dbReference>
<dbReference type="AlphaFoldDB" id="A0A7X5ZIZ9"/>
<protein>
    <submittedName>
        <fullName evidence="2">Siderophore-interacting protein</fullName>
    </submittedName>
</protein>
<dbReference type="PANTHER" id="PTHR30157:SF0">
    <property type="entry name" value="NADPH-DEPENDENT FERRIC-CHELATE REDUCTASE"/>
    <property type="match status" value="1"/>
</dbReference>
<dbReference type="PROSITE" id="PS51384">
    <property type="entry name" value="FAD_FR"/>
    <property type="match status" value="1"/>
</dbReference>
<sequence>MFTRNARVLEIEPVGDRFRLITLGGEALKQVNWTPGDKLQLMLGSWIQRTFTPIEWDVIRGRTRILAYLHGAGPGATWARETRIGDDCVLFGPRRSIDLRTVESPSLLFGDETSLGLAYAFMGLRTTLAHPSVILEMTPSDDLPQIMQALGLEHVDIHLRCPDDAHLPAAEARAMHRLKTQPGQSFVLTGKSTSIQYMRRALRGEGIPAGRFHNKAYWAPGKTGLD</sequence>
<name>A0A7X5ZIZ9_9GAMM</name>
<dbReference type="InterPro" id="IPR017938">
    <property type="entry name" value="Riboflavin_synthase-like_b-brl"/>
</dbReference>
<proteinExistence type="predicted"/>
<dbReference type="PANTHER" id="PTHR30157">
    <property type="entry name" value="FERRIC REDUCTASE, NADPH-DEPENDENT"/>
    <property type="match status" value="1"/>
</dbReference>
<organism evidence="2 3">
    <name type="scientific">Luteibacter anthropi</name>
    <dbReference type="NCBI Taxonomy" id="564369"/>
    <lineage>
        <taxon>Bacteria</taxon>
        <taxon>Pseudomonadati</taxon>
        <taxon>Pseudomonadota</taxon>
        <taxon>Gammaproteobacteria</taxon>
        <taxon>Lysobacterales</taxon>
        <taxon>Rhodanobacteraceae</taxon>
        <taxon>Luteibacter</taxon>
    </lineage>
</organism>
<dbReference type="InterPro" id="IPR039261">
    <property type="entry name" value="FNR_nucleotide-bd"/>
</dbReference>
<keyword evidence="3" id="KW-1185">Reference proteome</keyword>
<dbReference type="InterPro" id="IPR013113">
    <property type="entry name" value="SIP_FAD-bd"/>
</dbReference>
<evidence type="ECO:0000313" key="3">
    <source>
        <dbReference type="Proteomes" id="UP000490980"/>
    </source>
</evidence>
<gene>
    <name evidence="2" type="ORF">HBF25_13740</name>
</gene>
<dbReference type="SUPFAM" id="SSF63380">
    <property type="entry name" value="Riboflavin synthase domain-like"/>
    <property type="match status" value="1"/>
</dbReference>
<evidence type="ECO:0000259" key="1">
    <source>
        <dbReference type="PROSITE" id="PS51384"/>
    </source>
</evidence>
<accession>A0A7X5ZIZ9</accession>